<dbReference type="SMART" id="SM00880">
    <property type="entry name" value="CHAD"/>
    <property type="match status" value="1"/>
</dbReference>
<dbReference type="Pfam" id="PF05235">
    <property type="entry name" value="CHAD"/>
    <property type="match status" value="1"/>
</dbReference>
<proteinExistence type="predicted"/>
<dbReference type="CDD" id="cd07374">
    <property type="entry name" value="CYTH-like_Pase"/>
    <property type="match status" value="1"/>
</dbReference>
<name>A0A5J6V2I6_9MICO</name>
<dbReference type="SUPFAM" id="SSF55154">
    <property type="entry name" value="CYTH-like phosphatases"/>
    <property type="match status" value="1"/>
</dbReference>
<keyword evidence="5" id="KW-1185">Reference proteome</keyword>
<sequence>MADPHNHPVLQLEREQKFDLEPDAPLPDLDGLLRSGASRVRRLRAVYLDTPDLLLIRQRITLRRREGGGDEGWHLKLPAQEGSSQEGSGEEGSVRWELHAPLTDGPGRWRVPPGHVEAVAERLGEVWTDRPDAERGLVPVAILRTHRTEVDLLDDEGRVAAVLCDDVVQAEPAGHRWRELEVELVGDHGSQDDLLGRIAEHLAVQGVRPANFPSKLSRALGDRPQRAQQGLPPDAEGPAADVVLAHLAEQVAVILGREATLREDGPASVHKTRVATRRLRSALRTFRRLLDREVTDPLRQEVKWYAEVLGAPRDAEVMRAAVLADLAELPSGLVLGPVADRVREELDGEHARAHAALVEVLDGPRYAALVDQLVDLLADPPWRGRAERPAAKILLPLVAQAVGRVEAEWQDLREAEEAAASGDTAGLDLDDRMHRLHEIRKRAKAARYAHEAVAPSFGQDAAALAAAWEKATEALGVVQDSVVGEERLRRLTLAAREAGDPDFTYGVLVGRQLGVRGPMLKAGEGAVKAALQREQDLAGE</sequence>
<dbReference type="AlphaFoldDB" id="A0A5J6V2I6"/>
<feature type="region of interest" description="Disordered" evidence="1">
    <location>
        <begin position="214"/>
        <end position="237"/>
    </location>
</feature>
<dbReference type="Proteomes" id="UP000326546">
    <property type="component" value="Chromosome"/>
</dbReference>
<dbReference type="Gene3D" id="2.40.320.10">
    <property type="entry name" value="Hypothetical Protein Pfu-838710-001"/>
    <property type="match status" value="1"/>
</dbReference>
<dbReference type="PROSITE" id="PS51708">
    <property type="entry name" value="CHAD"/>
    <property type="match status" value="1"/>
</dbReference>
<feature type="domain" description="CHAD" evidence="3">
    <location>
        <begin position="236"/>
        <end position="540"/>
    </location>
</feature>
<dbReference type="SMART" id="SM01118">
    <property type="entry name" value="CYTH"/>
    <property type="match status" value="1"/>
</dbReference>
<dbReference type="KEGG" id="serw:FY030_01265"/>
<evidence type="ECO:0000313" key="5">
    <source>
        <dbReference type="Proteomes" id="UP000326546"/>
    </source>
</evidence>
<organism evidence="4 5">
    <name type="scientific">Ornithinimicrobium pratense</name>
    <dbReference type="NCBI Taxonomy" id="2593973"/>
    <lineage>
        <taxon>Bacteria</taxon>
        <taxon>Bacillati</taxon>
        <taxon>Actinomycetota</taxon>
        <taxon>Actinomycetes</taxon>
        <taxon>Micrococcales</taxon>
        <taxon>Ornithinimicrobiaceae</taxon>
        <taxon>Ornithinimicrobium</taxon>
    </lineage>
</organism>
<evidence type="ECO:0000256" key="1">
    <source>
        <dbReference type="SAM" id="MobiDB-lite"/>
    </source>
</evidence>
<gene>
    <name evidence="4" type="ORF">FY030_01265</name>
</gene>
<dbReference type="Gene3D" id="1.40.20.10">
    <property type="entry name" value="CHAD domain"/>
    <property type="match status" value="1"/>
</dbReference>
<feature type="region of interest" description="Disordered" evidence="1">
    <location>
        <begin position="70"/>
        <end position="92"/>
    </location>
</feature>
<dbReference type="PANTHER" id="PTHR39339:SF1">
    <property type="entry name" value="CHAD DOMAIN-CONTAINING PROTEIN"/>
    <property type="match status" value="1"/>
</dbReference>
<evidence type="ECO:0000259" key="3">
    <source>
        <dbReference type="PROSITE" id="PS51708"/>
    </source>
</evidence>
<dbReference type="EMBL" id="CP044427">
    <property type="protein sequence ID" value="QFG67534.1"/>
    <property type="molecule type" value="Genomic_DNA"/>
</dbReference>
<dbReference type="Pfam" id="PF01928">
    <property type="entry name" value="CYTH"/>
    <property type="match status" value="1"/>
</dbReference>
<protein>
    <submittedName>
        <fullName evidence="4">CYTH and CHAD domain-containing protein</fullName>
    </submittedName>
</protein>
<reference evidence="4 5" key="1">
    <citation type="submission" date="2019-09" db="EMBL/GenBank/DDBJ databases">
        <title>Serinicoccus pratensis sp. nov., isolated from meadow soil.</title>
        <authorList>
            <person name="Zhang W."/>
        </authorList>
    </citation>
    <scope>NUCLEOTIDE SEQUENCE [LARGE SCALE GENOMIC DNA]</scope>
    <source>
        <strain evidence="4 5">W204</strain>
    </source>
</reference>
<dbReference type="InterPro" id="IPR023577">
    <property type="entry name" value="CYTH_domain"/>
</dbReference>
<evidence type="ECO:0000259" key="2">
    <source>
        <dbReference type="PROSITE" id="PS51707"/>
    </source>
</evidence>
<feature type="domain" description="CYTH" evidence="2">
    <location>
        <begin position="11"/>
        <end position="226"/>
    </location>
</feature>
<dbReference type="InterPro" id="IPR007899">
    <property type="entry name" value="CHAD_dom"/>
</dbReference>
<accession>A0A5J6V2I6</accession>
<evidence type="ECO:0000313" key="4">
    <source>
        <dbReference type="EMBL" id="QFG67534.1"/>
    </source>
</evidence>
<dbReference type="PROSITE" id="PS51707">
    <property type="entry name" value="CYTH"/>
    <property type="match status" value="1"/>
</dbReference>
<dbReference type="OrthoDB" id="9777271at2"/>
<dbReference type="InterPro" id="IPR038186">
    <property type="entry name" value="CHAD_dom_sf"/>
</dbReference>
<dbReference type="PANTHER" id="PTHR39339">
    <property type="entry name" value="SLR1444 PROTEIN"/>
    <property type="match status" value="1"/>
</dbReference>
<dbReference type="RefSeq" id="WP_158059932.1">
    <property type="nucleotide sequence ID" value="NZ_CP044427.1"/>
</dbReference>
<dbReference type="InterPro" id="IPR033469">
    <property type="entry name" value="CYTH-like_dom_sf"/>
</dbReference>